<reference evidence="1 2" key="1">
    <citation type="submission" date="2015-04" db="EMBL/GenBank/DDBJ databases">
        <authorList>
            <person name="Syromyatnikov M.Y."/>
            <person name="Popov V.N."/>
        </authorList>
    </citation>
    <scope>NUCLEOTIDE SEQUENCE [LARGE SCALE GENOMIC DNA]</scope>
    <source>
        <strain evidence="1">WF-38-12</strain>
    </source>
</reference>
<dbReference type="EMBL" id="CVMT01000001">
    <property type="protein sequence ID" value="CRG82775.1"/>
    <property type="molecule type" value="Genomic_DNA"/>
</dbReference>
<protein>
    <submittedName>
        <fullName evidence="1">Uncharacterized protein</fullName>
    </submittedName>
</protein>
<evidence type="ECO:0000313" key="2">
    <source>
        <dbReference type="Proteomes" id="UP000054383"/>
    </source>
</evidence>
<gene>
    <name evidence="1" type="ORF">PISL3812_00121</name>
</gene>
<proteinExistence type="predicted"/>
<organism evidence="1 2">
    <name type="scientific">Talaromyces islandicus</name>
    <name type="common">Penicillium islandicum</name>
    <dbReference type="NCBI Taxonomy" id="28573"/>
    <lineage>
        <taxon>Eukaryota</taxon>
        <taxon>Fungi</taxon>
        <taxon>Dikarya</taxon>
        <taxon>Ascomycota</taxon>
        <taxon>Pezizomycotina</taxon>
        <taxon>Eurotiomycetes</taxon>
        <taxon>Eurotiomycetidae</taxon>
        <taxon>Eurotiales</taxon>
        <taxon>Trichocomaceae</taxon>
        <taxon>Talaromyces</taxon>
        <taxon>Talaromyces sect. Islandici</taxon>
    </lineage>
</organism>
<dbReference type="AlphaFoldDB" id="A0A0U1LIF2"/>
<sequence>MSSDPRQSSPAGPKQFRKCPVWNQASLAQKTKLKPPVPIRIKQSLHLTTFLMKPIKPKPPVPILTPEIDLVVEFSWVALSVFQKFMAKMKQLDMAIRNLDINMSLWRPHEKQTSPRIEEDPGELKQYDIELNFDSSRLPELSTADVNSLYADLNTQRSADFPDDE</sequence>
<dbReference type="Proteomes" id="UP000054383">
    <property type="component" value="Unassembled WGS sequence"/>
</dbReference>
<evidence type="ECO:0000313" key="1">
    <source>
        <dbReference type="EMBL" id="CRG82775.1"/>
    </source>
</evidence>
<keyword evidence="2" id="KW-1185">Reference proteome</keyword>
<name>A0A0U1LIF2_TALIS</name>
<accession>A0A0U1LIF2</accession>